<organism evidence="1 2">
    <name type="scientific">Ambrosiozyma monospora</name>
    <name type="common">Yeast</name>
    <name type="synonym">Endomycopsis monosporus</name>
    <dbReference type="NCBI Taxonomy" id="43982"/>
    <lineage>
        <taxon>Eukaryota</taxon>
        <taxon>Fungi</taxon>
        <taxon>Dikarya</taxon>
        <taxon>Ascomycota</taxon>
        <taxon>Saccharomycotina</taxon>
        <taxon>Pichiomycetes</taxon>
        <taxon>Pichiales</taxon>
        <taxon>Pichiaceae</taxon>
        <taxon>Ambrosiozyma</taxon>
    </lineage>
</organism>
<reference evidence="1" key="1">
    <citation type="submission" date="2023-04" db="EMBL/GenBank/DDBJ databases">
        <title>Ambrosiozyma monospora NBRC 10751.</title>
        <authorList>
            <person name="Ichikawa N."/>
            <person name="Sato H."/>
            <person name="Tonouchi N."/>
        </authorList>
    </citation>
    <scope>NUCLEOTIDE SEQUENCE</scope>
    <source>
        <strain evidence="1">NBRC 10751</strain>
    </source>
</reference>
<name>A0ACB5T2K2_AMBMO</name>
<accession>A0ACB5T2K2</accession>
<keyword evidence="2" id="KW-1185">Reference proteome</keyword>
<gene>
    <name evidence="1" type="ORF">Amon02_000406000</name>
</gene>
<comment type="caution">
    <text evidence="1">The sequence shown here is derived from an EMBL/GenBank/DDBJ whole genome shotgun (WGS) entry which is preliminary data.</text>
</comment>
<evidence type="ECO:0000313" key="1">
    <source>
        <dbReference type="EMBL" id="GME79652.1"/>
    </source>
</evidence>
<sequence length="137" mass="15436">MMIKAGFTVPRTFFDNLFIYENYVANEAAKSQYRKTTHRRFSIHRLFGGILNDGLKLQSKKQLSSEAILEPLAPLPSIKGTKKHTGMFNDRLSVGNEEIILEAQTASDKASVEKQYEDTSFNLADDQFSISGLDEVD</sequence>
<evidence type="ECO:0000313" key="2">
    <source>
        <dbReference type="Proteomes" id="UP001165064"/>
    </source>
</evidence>
<protein>
    <submittedName>
        <fullName evidence="1">Unnamed protein product</fullName>
    </submittedName>
</protein>
<dbReference type="EMBL" id="BSXS01002684">
    <property type="protein sequence ID" value="GME79652.1"/>
    <property type="molecule type" value="Genomic_DNA"/>
</dbReference>
<dbReference type="Proteomes" id="UP001165064">
    <property type="component" value="Unassembled WGS sequence"/>
</dbReference>
<proteinExistence type="predicted"/>